<proteinExistence type="predicted"/>
<dbReference type="OrthoDB" id="2322499at2759"/>
<feature type="region of interest" description="Disordered" evidence="1">
    <location>
        <begin position="36"/>
        <end position="65"/>
    </location>
</feature>
<dbReference type="EMBL" id="BRPK01000018">
    <property type="protein sequence ID" value="GLB44772.1"/>
    <property type="molecule type" value="Genomic_DNA"/>
</dbReference>
<comment type="caution">
    <text evidence="2">The sequence shown here is derived from an EMBL/GenBank/DDBJ whole genome shotgun (WGS) entry which is preliminary data.</text>
</comment>
<evidence type="ECO:0000313" key="3">
    <source>
        <dbReference type="Proteomes" id="UP001063166"/>
    </source>
</evidence>
<name>A0A9P3UU31_LYOSH</name>
<sequence length="311" mass="35851">MYQTRTPEISAQILLLYTVGIMTIAKAKTTVLTVARNPTGDPEGSAQRLLQSPPQPASNHAPGRGIRNIFPLDPGDLLSLARTNKSLRTTLMARGALTVWKAVRMGIKAPDPPKDFSEPRWAELLFGSVMCECCGITKANKVHSIDFALRRRLCMACKKKNYLMAAQVSTAFPNLDRGIYDLVPYTDISWSSCHPTGKKWYWADDIYDVAHQWDVHQANVLLHLPKADEEMQRFREERIRFTTRVLAEAERFRAWSLQRGREQRQRKEDRWLAISAKFKELESVWTRIRPNLERRMMEYRGFDSLESVERV</sequence>
<dbReference type="AlphaFoldDB" id="A0A9P3UU31"/>
<evidence type="ECO:0008006" key="4">
    <source>
        <dbReference type="Google" id="ProtNLM"/>
    </source>
</evidence>
<dbReference type="Proteomes" id="UP001063166">
    <property type="component" value="Unassembled WGS sequence"/>
</dbReference>
<evidence type="ECO:0000256" key="1">
    <source>
        <dbReference type="SAM" id="MobiDB-lite"/>
    </source>
</evidence>
<gene>
    <name evidence="2" type="ORF">LshimejAT787_1801090</name>
</gene>
<accession>A0A9P3UU31</accession>
<keyword evidence="3" id="KW-1185">Reference proteome</keyword>
<evidence type="ECO:0000313" key="2">
    <source>
        <dbReference type="EMBL" id="GLB44772.1"/>
    </source>
</evidence>
<reference evidence="2" key="1">
    <citation type="submission" date="2022-07" db="EMBL/GenBank/DDBJ databases">
        <title>The genome of Lyophyllum shimeji provides insight into the initial evolution of ectomycorrhizal fungal genome.</title>
        <authorList>
            <person name="Kobayashi Y."/>
            <person name="Shibata T."/>
            <person name="Hirakawa H."/>
            <person name="Shigenobu S."/>
            <person name="Nishiyama T."/>
            <person name="Yamada A."/>
            <person name="Hasebe M."/>
            <person name="Kawaguchi M."/>
        </authorList>
    </citation>
    <scope>NUCLEOTIDE SEQUENCE</scope>
    <source>
        <strain evidence="2">AT787</strain>
    </source>
</reference>
<protein>
    <recommendedName>
        <fullName evidence="4">F-box domain-containing protein</fullName>
    </recommendedName>
</protein>
<organism evidence="2 3">
    <name type="scientific">Lyophyllum shimeji</name>
    <name type="common">Hon-shimeji</name>
    <name type="synonym">Tricholoma shimeji</name>
    <dbReference type="NCBI Taxonomy" id="47721"/>
    <lineage>
        <taxon>Eukaryota</taxon>
        <taxon>Fungi</taxon>
        <taxon>Dikarya</taxon>
        <taxon>Basidiomycota</taxon>
        <taxon>Agaricomycotina</taxon>
        <taxon>Agaricomycetes</taxon>
        <taxon>Agaricomycetidae</taxon>
        <taxon>Agaricales</taxon>
        <taxon>Tricholomatineae</taxon>
        <taxon>Lyophyllaceae</taxon>
        <taxon>Lyophyllum</taxon>
    </lineage>
</organism>